<name>A0A316U3V3_9BASI</name>
<dbReference type="OrthoDB" id="342531at2759"/>
<dbReference type="Proteomes" id="UP000245942">
    <property type="component" value="Unassembled WGS sequence"/>
</dbReference>
<gene>
    <name evidence="5" type="ORF">BCV69DRAFT_283492</name>
</gene>
<proteinExistence type="inferred from homology"/>
<dbReference type="RefSeq" id="XP_025347119.1">
    <property type="nucleotide sequence ID" value="XM_025492730.1"/>
</dbReference>
<dbReference type="InterPro" id="IPR007015">
    <property type="entry name" value="DNA_pol_V/MYBBP1A"/>
</dbReference>
<dbReference type="Pfam" id="PF04931">
    <property type="entry name" value="DNA_pol_phi"/>
    <property type="match status" value="1"/>
</dbReference>
<feature type="region of interest" description="Disordered" evidence="4">
    <location>
        <begin position="813"/>
        <end position="848"/>
    </location>
</feature>
<dbReference type="GO" id="GO:0006355">
    <property type="term" value="P:regulation of DNA-templated transcription"/>
    <property type="evidence" value="ECO:0007669"/>
    <property type="project" value="InterPro"/>
</dbReference>
<evidence type="ECO:0008006" key="7">
    <source>
        <dbReference type="Google" id="ProtNLM"/>
    </source>
</evidence>
<feature type="compositionally biased region" description="Acidic residues" evidence="4">
    <location>
        <begin position="753"/>
        <end position="799"/>
    </location>
</feature>
<evidence type="ECO:0000313" key="5">
    <source>
        <dbReference type="EMBL" id="PWN19959.1"/>
    </source>
</evidence>
<comment type="subcellular location">
    <subcellularLocation>
        <location evidence="1">Nucleus</location>
    </subcellularLocation>
</comment>
<dbReference type="PANTHER" id="PTHR13213">
    <property type="entry name" value="MYB-BINDING PROTEIN 1A FAMILY MEMBER"/>
    <property type="match status" value="1"/>
</dbReference>
<evidence type="ECO:0000256" key="2">
    <source>
        <dbReference type="ARBA" id="ARBA00006809"/>
    </source>
</evidence>
<keyword evidence="6" id="KW-1185">Reference proteome</keyword>
<dbReference type="SUPFAM" id="SSF48371">
    <property type="entry name" value="ARM repeat"/>
    <property type="match status" value="1"/>
</dbReference>
<reference evidence="5 6" key="1">
    <citation type="journal article" date="2018" name="Mol. Biol. Evol.">
        <title>Broad Genomic Sampling Reveals a Smut Pathogenic Ancestry of the Fungal Clade Ustilaginomycotina.</title>
        <authorList>
            <person name="Kijpornyongpan T."/>
            <person name="Mondo S.J."/>
            <person name="Barry K."/>
            <person name="Sandor L."/>
            <person name="Lee J."/>
            <person name="Lipzen A."/>
            <person name="Pangilinan J."/>
            <person name="LaButti K."/>
            <person name="Hainaut M."/>
            <person name="Henrissat B."/>
            <person name="Grigoriev I.V."/>
            <person name="Spatafora J.W."/>
            <person name="Aime M.C."/>
        </authorList>
    </citation>
    <scope>NUCLEOTIDE SEQUENCE [LARGE SCALE GENOMIC DNA]</scope>
    <source>
        <strain evidence="5 6">MCA 4718</strain>
    </source>
</reference>
<dbReference type="GO" id="GO:0000182">
    <property type="term" value="F:rDNA binding"/>
    <property type="evidence" value="ECO:0007669"/>
    <property type="project" value="TreeGrafter"/>
</dbReference>
<dbReference type="STRING" id="1684307.A0A316U3V3"/>
<sequence>MASTAASSSALPLFWDLASAEEEKRLASSSHLVSGLVKQQSALASTSRWTLDPPEPAAATTNGSGAALAAVETVTEQQSLYVERKLDHTLASDVSYSLRRLVRGLASPREHSRVGFAVALTELLAHLTSINASDVLILIIKHSSPSGKVSRSEQRNLLFARLFGIQALVRSGMLIERPTTDLAEVEKVIELLRNLSEKKAYLRESCGWTLVQLLDSLAASSNEQLKSAVSQLVFNDAVSGDLTPEKVALILKLQEFAPKLKADGKVAGLKKGGDILSAPNLPTIAKVLCNTTPTEDKEDAAAATKAGDNSGSHNPRVHFIWDVILQNYFGPATSSVPASRAPFAELYRVCVDESLFAATASPERKSWGFQVFCKALIAAPAAEKPLLFTPNFMRTWINQLAGKERLLHNAATSAAEIVTEVVKETPRAGFALVAQLLGKHGSQNFDKLTKTKTIEGLLSAMDGQGVKDYIVWVVELLATSADDAKRRWALDQLLSLVRNTAIPTDESSTEDILKYLAAGGFFSWKKAPSAEAGLLSHQPKPSFSVEARDVCRSRFLSCLTELAERTTTVTTSIEAAKPRRVQGVTSAGELWVSKAWEIFNSLLKDTKNFASVMSEDATQIAADGSELLQKVRKAGKAQKSDRLQAFETLVVASLLFALESPEEAAELVESLNDCFSSLFLSKAAPPAPKSTEDGEEEREPAGIELLQDYIIGLLEKPSAFLRAIAEQVFGVFATEMTKESLDHLIDQLGLNEEPADEEEEGGDAMDVDGADGDEAESETSEDSIESASVEDDDEEDVDVDEKFRSDVLEALKAGGIAHEESDEDEDDEDGGSDDDDDKESVPDLTDDQMLAIDDKLAEIFRQRMSSRQNKKEAKQEAVAFRNKILDLLAIYARKQVSNPLVVNLVRPLFLLATESDELDRQVANKASTILRNNLCKAKEMPIGPGIEVVEEDLRAVHSFACRTASPELASVANTVNLYLTRVALGPTSNKAAPSAALVKVYEETLQDFLGRSACQLKASFLIDAFKRFPSLGWPLRSTLVESCSPMATVKTYRQQQGMQMLQSLVSQSAQAQETQKDVLVFMPDVANLVFTLLPTSTSSSPSSTGSLPNAAHLKEVLKFALQAVRITKRVVFAEDVEGKATKSVWKPSKIREAMAALEKEERFKNSTSLQSLLKQMLVIVEGKSEEGKKDKKRKAKEAVEVQGEVNGKGAVQTNGHSGNSKEDTKKSSSGGSKKKAKKAT</sequence>
<keyword evidence="3" id="KW-0539">Nucleus</keyword>
<feature type="region of interest" description="Disordered" evidence="4">
    <location>
        <begin position="1184"/>
        <end position="1240"/>
    </location>
</feature>
<dbReference type="EMBL" id="KZ819329">
    <property type="protein sequence ID" value="PWN19959.1"/>
    <property type="molecule type" value="Genomic_DNA"/>
</dbReference>
<accession>A0A316U3V3</accession>
<evidence type="ECO:0000256" key="1">
    <source>
        <dbReference type="ARBA" id="ARBA00004123"/>
    </source>
</evidence>
<evidence type="ECO:0000256" key="4">
    <source>
        <dbReference type="SAM" id="MobiDB-lite"/>
    </source>
</evidence>
<dbReference type="GO" id="GO:0005730">
    <property type="term" value="C:nucleolus"/>
    <property type="evidence" value="ECO:0007669"/>
    <property type="project" value="InterPro"/>
</dbReference>
<dbReference type="InterPro" id="IPR016024">
    <property type="entry name" value="ARM-type_fold"/>
</dbReference>
<evidence type="ECO:0000256" key="3">
    <source>
        <dbReference type="ARBA" id="ARBA00023242"/>
    </source>
</evidence>
<evidence type="ECO:0000313" key="6">
    <source>
        <dbReference type="Proteomes" id="UP000245942"/>
    </source>
</evidence>
<dbReference type="AlphaFoldDB" id="A0A316U3V3"/>
<feature type="compositionally biased region" description="Acidic residues" evidence="4">
    <location>
        <begin position="820"/>
        <end position="838"/>
    </location>
</feature>
<dbReference type="PANTHER" id="PTHR13213:SF2">
    <property type="entry name" value="MYB-BINDING PROTEIN 1A"/>
    <property type="match status" value="1"/>
</dbReference>
<feature type="region of interest" description="Disordered" evidence="4">
    <location>
        <begin position="752"/>
        <end position="799"/>
    </location>
</feature>
<dbReference type="GeneID" id="37014464"/>
<protein>
    <recommendedName>
        <fullName evidence="7">DNA polymerase V</fullName>
    </recommendedName>
</protein>
<comment type="similarity">
    <text evidence="2">Belongs to the MYBBP1A family.</text>
</comment>
<organism evidence="5 6">
    <name type="scientific">Pseudomicrostroma glucosiphilum</name>
    <dbReference type="NCBI Taxonomy" id="1684307"/>
    <lineage>
        <taxon>Eukaryota</taxon>
        <taxon>Fungi</taxon>
        <taxon>Dikarya</taxon>
        <taxon>Basidiomycota</taxon>
        <taxon>Ustilaginomycotina</taxon>
        <taxon>Exobasidiomycetes</taxon>
        <taxon>Microstromatales</taxon>
        <taxon>Microstromatales incertae sedis</taxon>
        <taxon>Pseudomicrostroma</taxon>
    </lineage>
</organism>